<feature type="compositionally biased region" description="Basic residues" evidence="3">
    <location>
        <begin position="510"/>
        <end position="519"/>
    </location>
</feature>
<dbReference type="PANTHER" id="PTHR46742:SF3">
    <property type="entry name" value="LYSINE-RICH COILED-COIL PROTEIN 1"/>
    <property type="match status" value="1"/>
</dbReference>
<evidence type="ECO:0000313" key="5">
    <source>
        <dbReference type="EMBL" id="KAI1904641.1"/>
    </source>
</evidence>
<reference evidence="5" key="1">
    <citation type="submission" date="2021-01" db="EMBL/GenBank/DDBJ databases">
        <authorList>
            <person name="Zahm M."/>
            <person name="Roques C."/>
            <person name="Cabau C."/>
            <person name="Klopp C."/>
            <person name="Donnadieu C."/>
            <person name="Jouanno E."/>
            <person name="Lampietro C."/>
            <person name="Louis A."/>
            <person name="Herpin A."/>
            <person name="Echchiki A."/>
            <person name="Berthelot C."/>
            <person name="Parey E."/>
            <person name="Roest-Crollius H."/>
            <person name="Braasch I."/>
            <person name="Postlethwait J."/>
            <person name="Bobe J."/>
            <person name="Montfort J."/>
            <person name="Bouchez O."/>
            <person name="Begum T."/>
            <person name="Mejri S."/>
            <person name="Adams A."/>
            <person name="Chen W.-J."/>
            <person name="Guiguen Y."/>
        </authorList>
    </citation>
    <scope>NUCLEOTIDE SEQUENCE</scope>
    <source>
        <tissue evidence="5">Blood</tissue>
    </source>
</reference>
<dbReference type="SUPFAM" id="SSF57667">
    <property type="entry name" value="beta-beta-alpha zinc fingers"/>
    <property type="match status" value="4"/>
</dbReference>
<feature type="compositionally biased region" description="Low complexity" evidence="3">
    <location>
        <begin position="458"/>
        <end position="478"/>
    </location>
</feature>
<name>A0A8T3E5C5_9TELE</name>
<dbReference type="InterPro" id="IPR003604">
    <property type="entry name" value="Matrin/U1-like-C_Znf_C2H2"/>
</dbReference>
<feature type="compositionally biased region" description="Acidic residues" evidence="3">
    <location>
        <begin position="340"/>
        <end position="352"/>
    </location>
</feature>
<dbReference type="Proteomes" id="UP000829720">
    <property type="component" value="Unassembled WGS sequence"/>
</dbReference>
<comment type="caution">
    <text evidence="5">The sequence shown here is derived from an EMBL/GenBank/DDBJ whole genome shotgun (WGS) entry which is preliminary data.</text>
</comment>
<dbReference type="PROSITE" id="PS00028">
    <property type="entry name" value="ZINC_FINGER_C2H2_1"/>
    <property type="match status" value="1"/>
</dbReference>
<dbReference type="OrthoDB" id="1925236at2759"/>
<feature type="compositionally biased region" description="Basic residues" evidence="3">
    <location>
        <begin position="481"/>
        <end position="492"/>
    </location>
</feature>
<evidence type="ECO:0000256" key="3">
    <source>
        <dbReference type="SAM" id="MobiDB-lite"/>
    </source>
</evidence>
<feature type="compositionally biased region" description="Basic and acidic residues" evidence="3">
    <location>
        <begin position="546"/>
        <end position="576"/>
    </location>
</feature>
<dbReference type="AlphaFoldDB" id="A0A8T3E5C5"/>
<dbReference type="InterPro" id="IPR013087">
    <property type="entry name" value="Znf_C2H2_type"/>
</dbReference>
<evidence type="ECO:0000259" key="4">
    <source>
        <dbReference type="PROSITE" id="PS00028"/>
    </source>
</evidence>
<protein>
    <recommendedName>
        <fullName evidence="2">Lysine-rich coiled-coil protein 1</fullName>
    </recommendedName>
</protein>
<feature type="region of interest" description="Disordered" evidence="3">
    <location>
        <begin position="417"/>
        <end position="611"/>
    </location>
</feature>
<dbReference type="SMART" id="SM00355">
    <property type="entry name" value="ZnF_C2H2"/>
    <property type="match status" value="4"/>
</dbReference>
<feature type="compositionally biased region" description="Basic and acidic residues" evidence="3">
    <location>
        <begin position="588"/>
        <end position="604"/>
    </location>
</feature>
<accession>A0A8T3E5C5</accession>
<dbReference type="EMBL" id="JAERUA010000001">
    <property type="protein sequence ID" value="KAI1904641.1"/>
    <property type="molecule type" value="Genomic_DNA"/>
</dbReference>
<gene>
    <name evidence="5" type="ORF">AGOR_G00007780</name>
</gene>
<evidence type="ECO:0000313" key="6">
    <source>
        <dbReference type="Proteomes" id="UP000829720"/>
    </source>
</evidence>
<dbReference type="GO" id="GO:0008270">
    <property type="term" value="F:zinc ion binding"/>
    <property type="evidence" value="ECO:0007669"/>
    <property type="project" value="InterPro"/>
</dbReference>
<dbReference type="SMART" id="SM00451">
    <property type="entry name" value="ZnF_U1"/>
    <property type="match status" value="4"/>
</dbReference>
<dbReference type="InterPro" id="IPR036236">
    <property type="entry name" value="Znf_C2H2_sf"/>
</dbReference>
<feature type="compositionally biased region" description="Low complexity" evidence="3">
    <location>
        <begin position="168"/>
        <end position="179"/>
    </location>
</feature>
<feature type="domain" description="C2H2-type" evidence="4">
    <location>
        <begin position="269"/>
        <end position="291"/>
    </location>
</feature>
<organism evidence="5 6">
    <name type="scientific">Albula goreensis</name>
    <dbReference type="NCBI Taxonomy" id="1534307"/>
    <lineage>
        <taxon>Eukaryota</taxon>
        <taxon>Metazoa</taxon>
        <taxon>Chordata</taxon>
        <taxon>Craniata</taxon>
        <taxon>Vertebrata</taxon>
        <taxon>Euteleostomi</taxon>
        <taxon>Actinopterygii</taxon>
        <taxon>Neopterygii</taxon>
        <taxon>Teleostei</taxon>
        <taxon>Albuliformes</taxon>
        <taxon>Albulidae</taxon>
        <taxon>Albula</taxon>
    </lineage>
</organism>
<feature type="region of interest" description="Disordered" evidence="3">
    <location>
        <begin position="153"/>
        <end position="209"/>
    </location>
</feature>
<feature type="compositionally biased region" description="Basic residues" evidence="3">
    <location>
        <begin position="577"/>
        <end position="587"/>
    </location>
</feature>
<feature type="compositionally biased region" description="Basic and acidic residues" evidence="3">
    <location>
        <begin position="442"/>
        <end position="457"/>
    </location>
</feature>
<evidence type="ECO:0000256" key="2">
    <source>
        <dbReference type="ARBA" id="ARBA00040329"/>
    </source>
</evidence>
<proteinExistence type="predicted"/>
<dbReference type="Gene3D" id="3.30.160.60">
    <property type="entry name" value="Classic Zinc Finger"/>
    <property type="match status" value="4"/>
</dbReference>
<sequence>MEAESTSVPLLGETHFEKDNTSNVVSASLQDAETVKNTHNTNNSQSEVKVSSGDSLKSLFTDDFCHVCGAVLQFESQRVSHYEGKKHTQKVRLYLQTKRDEERMNSELTVFQQKDGTVDRERFCELCNMVFSAPVVAKSHYEGKVHAKNLRKLGMHPPQPAAQQTGDAAPPGSPLALSPQEEGEKEADKEKEEENMTNEAPVPSAQGVDLSDPNKYCRLCVASFNNPLMAKQHYNGRKHQRNQARFRLLQELEEDGQPGTHLASGTFTCPVCNVTLNSVEMYQAHMKGNKHQQKEMKVADLICQSQKKVYSSFQDELADYIQVQKARGLEPKTWQATDQEKEDEDEFEEEEEGKSGERRESFSGSAGIQQGEAAVTTTAPPPPWCPMFPIPPLHPSFGPRGPEGPPWRHNFLPVAPHFTPGIMPPGLRSWSHTSEAGGAYGRGRERLRRQESSRDRSSSSSSSITSYSSSQSSSSSSQSRRERRRKRRRKERGMRAKDEDSEEEEDKRGRGSKKRQKSRRHEEGRREERHRHKRRREGGVEVAEALGKEERIQEKEQPIVDTAEKMKGEKGYGREGKSKHRKEKKRKERTDKADTRTEEEKLWDESILGLL</sequence>
<evidence type="ECO:0000256" key="1">
    <source>
        <dbReference type="ARBA" id="ARBA00023054"/>
    </source>
</evidence>
<keyword evidence="6" id="KW-1185">Reference proteome</keyword>
<keyword evidence="1" id="KW-0175">Coiled coil</keyword>
<dbReference type="Pfam" id="PF12874">
    <property type="entry name" value="zf-met"/>
    <property type="match status" value="4"/>
</dbReference>
<dbReference type="PANTHER" id="PTHR46742">
    <property type="entry name" value="LYSINE-RICH COILED-COIL PROTEIN 1"/>
    <property type="match status" value="1"/>
</dbReference>
<dbReference type="GO" id="GO:0003676">
    <property type="term" value="F:nucleic acid binding"/>
    <property type="evidence" value="ECO:0007669"/>
    <property type="project" value="InterPro"/>
</dbReference>
<feature type="region of interest" description="Disordered" evidence="3">
    <location>
        <begin position="331"/>
        <end position="387"/>
    </location>
</feature>